<proteinExistence type="predicted"/>
<keyword evidence="1" id="KW-0472">Membrane</keyword>
<evidence type="ECO:0000259" key="2">
    <source>
        <dbReference type="Pfam" id="PF18058"/>
    </source>
</evidence>
<protein>
    <recommendedName>
        <fullName evidence="2">SbsC C-terminal domain-containing protein</fullName>
    </recommendedName>
</protein>
<feature type="transmembrane region" description="Helical" evidence="1">
    <location>
        <begin position="7"/>
        <end position="26"/>
    </location>
</feature>
<keyword evidence="4" id="KW-1185">Reference proteome</keyword>
<dbReference type="Pfam" id="PF18058">
    <property type="entry name" value="SbsC_C"/>
    <property type="match status" value="1"/>
</dbReference>
<accession>A0A168W8Z3</accession>
<evidence type="ECO:0000256" key="1">
    <source>
        <dbReference type="SAM" id="Phobius"/>
    </source>
</evidence>
<dbReference type="InterPro" id="IPR041378">
    <property type="entry name" value="S-layer_SbsC_C"/>
</dbReference>
<sequence>MKTKWKWIVFSIIAIAATFLIKNPYYDASHDDKVVTENTVEKAREASVKLRAAYKDKNIYLNGIDAPYDKARTEYAHAIGMVNELEKGERKTRLKRQLKSVEQEIETANTFNKAVRAGKILLTAQQEAEAVHVKEPFDIKAAVKSQKELEETIDKQSGIFTEIPFSYVQKDMKVTYVYPAMQFNRDAIFYVEGLALLDEAKQNQVESEKMKYVDQAVVKANGIKHKELKAKLEKKIKDI</sequence>
<dbReference type="Proteomes" id="UP000076623">
    <property type="component" value="Chromosome"/>
</dbReference>
<dbReference type="KEGG" id="fpn:ABE65_018235"/>
<organism evidence="3 4">
    <name type="scientific">Fictibacillus phosphorivorans</name>
    <dbReference type="NCBI Taxonomy" id="1221500"/>
    <lineage>
        <taxon>Bacteria</taxon>
        <taxon>Bacillati</taxon>
        <taxon>Bacillota</taxon>
        <taxon>Bacilli</taxon>
        <taxon>Bacillales</taxon>
        <taxon>Fictibacillaceae</taxon>
        <taxon>Fictibacillus</taxon>
    </lineage>
</organism>
<keyword evidence="1" id="KW-1133">Transmembrane helix</keyword>
<name>A0A168W8Z3_9BACL</name>
<feature type="domain" description="SbsC C-terminal" evidence="2">
    <location>
        <begin position="65"/>
        <end position="180"/>
    </location>
</feature>
<evidence type="ECO:0000313" key="3">
    <source>
        <dbReference type="EMBL" id="ANC78629.1"/>
    </source>
</evidence>
<gene>
    <name evidence="3" type="ORF">ABE65_018235</name>
</gene>
<keyword evidence="1" id="KW-0812">Transmembrane</keyword>
<reference evidence="3 4" key="1">
    <citation type="submission" date="2016-04" db="EMBL/GenBank/DDBJ databases">
        <title>Complete genome sequence of Fictibacillus phosphorivorans G25-29, a strain toxic to nematodes.</title>
        <authorList>
            <person name="Zheng Z."/>
        </authorList>
    </citation>
    <scope>NUCLEOTIDE SEQUENCE [LARGE SCALE GENOMIC DNA]</scope>
    <source>
        <strain evidence="3 4">G25-29</strain>
    </source>
</reference>
<dbReference type="EMBL" id="CP015378">
    <property type="protein sequence ID" value="ANC78629.1"/>
    <property type="molecule type" value="Genomic_DNA"/>
</dbReference>
<dbReference type="AlphaFoldDB" id="A0A168W8Z3"/>
<evidence type="ECO:0000313" key="4">
    <source>
        <dbReference type="Proteomes" id="UP000076623"/>
    </source>
</evidence>
<dbReference type="RefSeq" id="WP_066398099.1">
    <property type="nucleotide sequence ID" value="NZ_CP015378.1"/>
</dbReference>